<protein>
    <recommendedName>
        <fullName evidence="6 7">Citrate synthase</fullName>
    </recommendedName>
</protein>
<dbReference type="PANTHER" id="PTHR42871:SF1">
    <property type="entry name" value="CITRATE SYNTHASE"/>
    <property type="match status" value="1"/>
</dbReference>
<comment type="pathway">
    <text evidence="1 9">Carbohydrate metabolism; tricarboxylic acid cycle; isocitrate from oxaloacetate: step 1/2.</text>
</comment>
<evidence type="ECO:0000256" key="7">
    <source>
        <dbReference type="PIRNR" id="PIRNR001369"/>
    </source>
</evidence>
<evidence type="ECO:0000256" key="5">
    <source>
        <dbReference type="ARBA" id="ARBA00049288"/>
    </source>
</evidence>
<dbReference type="Pfam" id="PF00285">
    <property type="entry name" value="Citrate_synt"/>
    <property type="match status" value="1"/>
</dbReference>
<dbReference type="RefSeq" id="WP_349242862.1">
    <property type="nucleotide sequence ID" value="NZ_JASCXX010000001.1"/>
</dbReference>
<feature type="transmembrane region" description="Helical" evidence="11">
    <location>
        <begin position="366"/>
        <end position="389"/>
    </location>
</feature>
<dbReference type="InterPro" id="IPR036969">
    <property type="entry name" value="Citrate_synthase_sf"/>
</dbReference>
<dbReference type="Gene3D" id="1.10.230.10">
    <property type="entry name" value="Cytochrome P450-Terp, domain 2"/>
    <property type="match status" value="1"/>
</dbReference>
<dbReference type="GO" id="GO:0036440">
    <property type="term" value="F:citrate synthase activity"/>
    <property type="evidence" value="ECO:0007669"/>
    <property type="project" value="UniProtKB-EC"/>
</dbReference>
<sequence length="431" mass="49589">MAKKQKAKLIIDGRELELDIIEGTEGERAIDITKLRAETGYITMDQGYANTGSCVSNITFIDGEEGVLRYRGYNIEDLCEHSTFTEVSYLLLHNRLPTLEQRENFSLLLNQHSLLHEDMRHLYNFFPRDAHPMNILGTMVNAMSSFYTNVDLLSMREHIDMTATRLISKIRTTACYAYKKSIGHPVVYPKKDLKYCENFLRMMFWSPVNNYELRDDHVRALSVLLILHADHEQNCSTSTVRLVGSAHANLYASISAGISALWGPLHGGANQAVMDMLAKIERHGGKIQKYIDMAKDKDSSFRLSGFGHRVYKNYDPRAKIIKKICMKMLEEEAAHQPLLDIALRLEEAVLKDDYFLSRKLYPNVDFYSGLVYTALGFPTNMFTVLFAIGRMPGWIAHWKEMVRDPKARIGRPRQIYTGMRERQYLPIEQRT</sequence>
<keyword evidence="4 7" id="KW-0808">Transferase</keyword>
<evidence type="ECO:0000256" key="3">
    <source>
        <dbReference type="ARBA" id="ARBA00022532"/>
    </source>
</evidence>
<organism evidence="12 13">
    <name type="scientific">Anaerobaca lacustris</name>
    <dbReference type="NCBI Taxonomy" id="3044600"/>
    <lineage>
        <taxon>Bacteria</taxon>
        <taxon>Pseudomonadati</taxon>
        <taxon>Planctomycetota</taxon>
        <taxon>Phycisphaerae</taxon>
        <taxon>Sedimentisphaerales</taxon>
        <taxon>Anaerobacaceae</taxon>
        <taxon>Anaerobaca</taxon>
    </lineage>
</organism>
<keyword evidence="3 9" id="KW-0816">Tricarboxylic acid cycle</keyword>
<evidence type="ECO:0000256" key="11">
    <source>
        <dbReference type="SAM" id="Phobius"/>
    </source>
</evidence>
<evidence type="ECO:0000256" key="8">
    <source>
        <dbReference type="PIRSR" id="PIRSR001369-1"/>
    </source>
</evidence>
<dbReference type="EMBL" id="JASCXX010000001">
    <property type="protein sequence ID" value="MDI6447452.1"/>
    <property type="molecule type" value="Genomic_DNA"/>
</dbReference>
<dbReference type="InterPro" id="IPR024176">
    <property type="entry name" value="Citrate_synthase_bac-typ"/>
</dbReference>
<comment type="caution">
    <text evidence="12">The sequence shown here is derived from an EMBL/GenBank/DDBJ whole genome shotgun (WGS) entry which is preliminary data.</text>
</comment>
<accession>A0AAW6TQI1</accession>
<dbReference type="Gene3D" id="2.20.28.60">
    <property type="match status" value="1"/>
</dbReference>
<reference evidence="12" key="1">
    <citation type="submission" date="2023-05" db="EMBL/GenBank/DDBJ databases">
        <title>Anaerotaeda fermentans gen. nov., sp. nov., a novel anaerobic planctomycete of the new family within the order Sedimentisphaerales isolated from Taman Peninsula, Russia.</title>
        <authorList>
            <person name="Khomyakova M.A."/>
            <person name="Merkel A.Y."/>
            <person name="Slobodkin A.I."/>
        </authorList>
    </citation>
    <scope>NUCLEOTIDE SEQUENCE</scope>
    <source>
        <strain evidence="12">M17dextr</strain>
    </source>
</reference>
<dbReference type="PRINTS" id="PR00143">
    <property type="entry name" value="CITRTSNTHASE"/>
</dbReference>
<keyword evidence="12" id="KW-0012">Acyltransferase</keyword>
<dbReference type="CDD" id="cd06114">
    <property type="entry name" value="EcCS_like"/>
    <property type="match status" value="1"/>
</dbReference>
<evidence type="ECO:0000256" key="9">
    <source>
        <dbReference type="RuleBase" id="RU003370"/>
    </source>
</evidence>
<dbReference type="NCBIfam" id="NF004126">
    <property type="entry name" value="PRK05614.1"/>
    <property type="match status" value="1"/>
</dbReference>
<keyword evidence="11" id="KW-1133">Transmembrane helix</keyword>
<proteinExistence type="inferred from homology"/>
<comment type="catalytic activity">
    <reaction evidence="5 9">
        <text>oxaloacetate + acetyl-CoA + H2O = citrate + CoA + H(+)</text>
        <dbReference type="Rhea" id="RHEA:16845"/>
        <dbReference type="ChEBI" id="CHEBI:15377"/>
        <dbReference type="ChEBI" id="CHEBI:15378"/>
        <dbReference type="ChEBI" id="CHEBI:16452"/>
        <dbReference type="ChEBI" id="CHEBI:16947"/>
        <dbReference type="ChEBI" id="CHEBI:57287"/>
        <dbReference type="ChEBI" id="CHEBI:57288"/>
        <dbReference type="EC" id="2.3.3.16"/>
    </reaction>
</comment>
<keyword evidence="11" id="KW-0472">Membrane</keyword>
<dbReference type="Proteomes" id="UP001431776">
    <property type="component" value="Unassembled WGS sequence"/>
</dbReference>
<dbReference type="SUPFAM" id="SSF48256">
    <property type="entry name" value="Citrate synthase"/>
    <property type="match status" value="1"/>
</dbReference>
<dbReference type="InterPro" id="IPR010953">
    <property type="entry name" value="Citrate_synthase_typ-I"/>
</dbReference>
<keyword evidence="13" id="KW-1185">Reference proteome</keyword>
<dbReference type="InterPro" id="IPR016142">
    <property type="entry name" value="Citrate_synth-like_lrg_a-sub"/>
</dbReference>
<dbReference type="PIRSF" id="PIRSF001369">
    <property type="entry name" value="Citrate_synth"/>
    <property type="match status" value="1"/>
</dbReference>
<evidence type="ECO:0000256" key="6">
    <source>
        <dbReference type="NCBIfam" id="TIGR01798"/>
    </source>
</evidence>
<feature type="active site" evidence="8">
    <location>
        <position position="308"/>
    </location>
</feature>
<dbReference type="GO" id="GO:0005737">
    <property type="term" value="C:cytoplasm"/>
    <property type="evidence" value="ECO:0007669"/>
    <property type="project" value="InterPro"/>
</dbReference>
<dbReference type="Gene3D" id="1.10.580.10">
    <property type="entry name" value="Citrate Synthase, domain 1"/>
    <property type="match status" value="1"/>
</dbReference>
<evidence type="ECO:0000256" key="10">
    <source>
        <dbReference type="RuleBase" id="RU003406"/>
    </source>
</evidence>
<dbReference type="InterPro" id="IPR002020">
    <property type="entry name" value="Citrate_synthase"/>
</dbReference>
<keyword evidence="11" id="KW-0812">Transmembrane</keyword>
<dbReference type="NCBIfam" id="TIGR01798">
    <property type="entry name" value="cit_synth_I"/>
    <property type="match status" value="1"/>
</dbReference>
<evidence type="ECO:0000256" key="2">
    <source>
        <dbReference type="ARBA" id="ARBA00010566"/>
    </source>
</evidence>
<evidence type="ECO:0000313" key="12">
    <source>
        <dbReference type="EMBL" id="MDI6447452.1"/>
    </source>
</evidence>
<dbReference type="InterPro" id="IPR019810">
    <property type="entry name" value="Citrate_synthase_AS"/>
</dbReference>
<evidence type="ECO:0000256" key="1">
    <source>
        <dbReference type="ARBA" id="ARBA00004751"/>
    </source>
</evidence>
<feature type="active site" evidence="8">
    <location>
        <position position="365"/>
    </location>
</feature>
<gene>
    <name evidence="12" type="ORF">QJ522_00225</name>
</gene>
<evidence type="ECO:0000256" key="4">
    <source>
        <dbReference type="ARBA" id="ARBA00022679"/>
    </source>
</evidence>
<dbReference type="FunFam" id="1.10.230.10:FF:000002">
    <property type="entry name" value="Citrate synthase"/>
    <property type="match status" value="1"/>
</dbReference>
<name>A0AAW6TQI1_9BACT</name>
<dbReference type="GO" id="GO:0006099">
    <property type="term" value="P:tricarboxylic acid cycle"/>
    <property type="evidence" value="ECO:0007669"/>
    <property type="project" value="UniProtKB-UniRule"/>
</dbReference>
<evidence type="ECO:0000313" key="13">
    <source>
        <dbReference type="Proteomes" id="UP001431776"/>
    </source>
</evidence>
<dbReference type="InterPro" id="IPR016143">
    <property type="entry name" value="Citrate_synth-like_sm_a-sub"/>
</dbReference>
<comment type="similarity">
    <text evidence="2 7 10">Belongs to the citrate synthase family.</text>
</comment>
<dbReference type="AlphaFoldDB" id="A0AAW6TQI1"/>
<dbReference type="PANTHER" id="PTHR42871">
    <property type="entry name" value="CITRATE SYNTHASE"/>
    <property type="match status" value="1"/>
</dbReference>
<dbReference type="PROSITE" id="PS00480">
    <property type="entry name" value="CITRATE_SYNTHASE"/>
    <property type="match status" value="1"/>
</dbReference>